<dbReference type="EMBL" id="JAQQWN010000007">
    <property type="protein sequence ID" value="KAK8075656.1"/>
    <property type="molecule type" value="Genomic_DNA"/>
</dbReference>
<evidence type="ECO:0000256" key="2">
    <source>
        <dbReference type="ARBA" id="ARBA00010790"/>
    </source>
</evidence>
<dbReference type="RefSeq" id="XP_066666596.1">
    <property type="nucleotide sequence ID" value="XM_066814634.1"/>
</dbReference>
<evidence type="ECO:0000256" key="3">
    <source>
        <dbReference type="ARBA" id="ARBA00022630"/>
    </source>
</evidence>
<evidence type="ECO:0000313" key="10">
    <source>
        <dbReference type="Proteomes" id="UP001433268"/>
    </source>
</evidence>
<evidence type="ECO:0000256" key="1">
    <source>
        <dbReference type="ARBA" id="ARBA00001974"/>
    </source>
</evidence>
<comment type="caution">
    <text evidence="9">The sequence shown here is derived from an EMBL/GenBank/DDBJ whole genome shotgun (WGS) entry which is preliminary data.</text>
</comment>
<dbReference type="SUPFAM" id="SSF54373">
    <property type="entry name" value="FAD-linked reductases, C-terminal domain"/>
    <property type="match status" value="1"/>
</dbReference>
<dbReference type="Proteomes" id="UP001433268">
    <property type="component" value="Unassembled WGS sequence"/>
</dbReference>
<dbReference type="GeneID" id="92047694"/>
<evidence type="ECO:0000259" key="7">
    <source>
        <dbReference type="PROSITE" id="PS00623"/>
    </source>
</evidence>
<evidence type="ECO:0000256" key="6">
    <source>
        <dbReference type="RuleBase" id="RU003968"/>
    </source>
</evidence>
<feature type="domain" description="Glucose-methanol-choline oxidoreductase N-terminal" evidence="7">
    <location>
        <begin position="91"/>
        <end position="114"/>
    </location>
</feature>
<keyword evidence="10" id="KW-1185">Reference proteome</keyword>
<evidence type="ECO:0000259" key="8">
    <source>
        <dbReference type="PROSITE" id="PS00624"/>
    </source>
</evidence>
<dbReference type="Pfam" id="PF05199">
    <property type="entry name" value="GMC_oxred_C"/>
    <property type="match status" value="1"/>
</dbReference>
<dbReference type="PIRSF" id="PIRSF000137">
    <property type="entry name" value="Alcohol_oxidase"/>
    <property type="match status" value="1"/>
</dbReference>
<comment type="similarity">
    <text evidence="2 6">Belongs to the GMC oxidoreductase family.</text>
</comment>
<dbReference type="PROSITE" id="PS00624">
    <property type="entry name" value="GMC_OXRED_2"/>
    <property type="match status" value="1"/>
</dbReference>
<protein>
    <recommendedName>
        <fullName evidence="7 8">Glucose-methanol-choline oxidoreductase N-terminal domain-containing protein</fullName>
    </recommendedName>
</protein>
<name>A0ABR1VWM9_9PEZI</name>
<dbReference type="InterPro" id="IPR000172">
    <property type="entry name" value="GMC_OxRdtase_N"/>
</dbReference>
<dbReference type="SUPFAM" id="SSF51905">
    <property type="entry name" value="FAD/NAD(P)-binding domain"/>
    <property type="match status" value="1"/>
</dbReference>
<dbReference type="InterPro" id="IPR012132">
    <property type="entry name" value="GMC_OxRdtase"/>
</dbReference>
<evidence type="ECO:0000256" key="4">
    <source>
        <dbReference type="ARBA" id="ARBA00022827"/>
    </source>
</evidence>
<dbReference type="PANTHER" id="PTHR11552:SF201">
    <property type="entry name" value="GLUCOSE-METHANOL-CHOLINE OXIDOREDUCTASE N-TERMINAL DOMAIN-CONTAINING PROTEIN"/>
    <property type="match status" value="1"/>
</dbReference>
<dbReference type="Gene3D" id="3.30.560.10">
    <property type="entry name" value="Glucose Oxidase, domain 3"/>
    <property type="match status" value="1"/>
</dbReference>
<dbReference type="Gene3D" id="3.50.50.60">
    <property type="entry name" value="FAD/NAD(P)-binding domain"/>
    <property type="match status" value="1"/>
</dbReference>
<dbReference type="InterPro" id="IPR036188">
    <property type="entry name" value="FAD/NAD-bd_sf"/>
</dbReference>
<proteinExistence type="inferred from homology"/>
<keyword evidence="5" id="KW-0560">Oxidoreductase</keyword>
<dbReference type="PANTHER" id="PTHR11552">
    <property type="entry name" value="GLUCOSE-METHANOL-CHOLINE GMC OXIDOREDUCTASE"/>
    <property type="match status" value="1"/>
</dbReference>
<dbReference type="Pfam" id="PF00732">
    <property type="entry name" value="GMC_oxred_N"/>
    <property type="match status" value="1"/>
</dbReference>
<keyword evidence="3 6" id="KW-0285">Flavoprotein</keyword>
<gene>
    <name evidence="9" type="ORF">PG997_010319</name>
</gene>
<evidence type="ECO:0000313" key="9">
    <source>
        <dbReference type="EMBL" id="KAK8075656.1"/>
    </source>
</evidence>
<comment type="cofactor">
    <cofactor evidence="1">
        <name>FAD</name>
        <dbReference type="ChEBI" id="CHEBI:57692"/>
    </cofactor>
</comment>
<feature type="domain" description="Glucose-methanol-choline oxidoreductase N-terminal" evidence="8">
    <location>
        <begin position="272"/>
        <end position="286"/>
    </location>
</feature>
<accession>A0ABR1VWM9</accession>
<reference evidence="9 10" key="1">
    <citation type="submission" date="2023-01" db="EMBL/GenBank/DDBJ databases">
        <title>Analysis of 21 Apiospora genomes using comparative genomics revels a genus with tremendous synthesis potential of carbohydrate active enzymes and secondary metabolites.</title>
        <authorList>
            <person name="Sorensen T."/>
        </authorList>
    </citation>
    <scope>NUCLEOTIDE SEQUENCE [LARGE SCALE GENOMIC DNA]</scope>
    <source>
        <strain evidence="9 10">CBS 114990</strain>
    </source>
</reference>
<evidence type="ECO:0000256" key="5">
    <source>
        <dbReference type="ARBA" id="ARBA00023002"/>
    </source>
</evidence>
<dbReference type="PROSITE" id="PS00623">
    <property type="entry name" value="GMC_OXRED_1"/>
    <property type="match status" value="1"/>
</dbReference>
<organism evidence="9 10">
    <name type="scientific">Apiospora hydei</name>
    <dbReference type="NCBI Taxonomy" id="1337664"/>
    <lineage>
        <taxon>Eukaryota</taxon>
        <taxon>Fungi</taxon>
        <taxon>Dikarya</taxon>
        <taxon>Ascomycota</taxon>
        <taxon>Pezizomycotina</taxon>
        <taxon>Sordariomycetes</taxon>
        <taxon>Xylariomycetidae</taxon>
        <taxon>Amphisphaeriales</taxon>
        <taxon>Apiosporaceae</taxon>
        <taxon>Apiospora</taxon>
    </lineage>
</organism>
<sequence>MPIVTSAEFLEREFDYLIVGGGTAGLAVAARLSEDPDITVGILEAGPAVSDNVAVNIPGCYGESLGTDLDWQFQTTSQPGLDGRVLKWPRGKVLGGTSALNFMTWNRGNREDYDAWEELGNPGWGWDDLMPFFKKTEHFHPTQTRPQDEYQEHYDQEALGTDGPVQISHARQYSASHKLWHATLNALGVETNKQHLSGSNVGVWTNINAVNPATCERTSRLAPEPLLLCETIVEKIELRQEGHEWIACGVRIKNGNAQNSVPALREVILSAGSVQSPQLLELSGVGSPDILSRAGIQTKLKSPCVGENLQDHFNDLMASADAKVAALELYAKSQTGPLTVLPCSICYIPFQHFVPPETLSAAKDKIGRMERYSSEERKIRNQRFDPQTRLGQIECIFDLGNWNPIFKPEPLSGRKYGTILQILQSPFSRGSIHIKPATLGSQGRGILEAPVIDPQYFVGEHGELDLELMVHCVRFANKICSTQPLASIIRARASPPASTTPSTKDEADQIEDDETWRQWLRENTISDWHPVGTCAMGGHRGIEAGVVDERLRVYGVQRLRVVDASVIPLQISAHLQATVYAIAEKGSSMILEDRLPRQRVEAR</sequence>
<dbReference type="InterPro" id="IPR007867">
    <property type="entry name" value="GMC_OxRtase_C"/>
</dbReference>
<keyword evidence="4 6" id="KW-0274">FAD</keyword>